<dbReference type="SUPFAM" id="SSF52218">
    <property type="entry name" value="Flavoproteins"/>
    <property type="match status" value="1"/>
</dbReference>
<evidence type="ECO:0000259" key="3">
    <source>
        <dbReference type="Pfam" id="PF03358"/>
    </source>
</evidence>
<dbReference type="PANTHER" id="PTHR30543">
    <property type="entry name" value="CHROMATE REDUCTASE"/>
    <property type="match status" value="1"/>
</dbReference>
<name>A0A246FHH7_PSENT</name>
<dbReference type="InterPro" id="IPR005025">
    <property type="entry name" value="FMN_Rdtase-like_dom"/>
</dbReference>
<sequence>MSQVFDVAVVVGSLRKESLNRKIAKAFANLAPANLKLEIVEIGDLPLYNEELDVGAPPASYTAFRERIARADAVLFVTPEYNRSVPGVLKNAIDVGSRPYGKSAWNAKPCAVVSASPGAIGGFGANHHLRQSLVFLNMPVLQQPEAYLGGAGGFFDEAGKLSEKTQPFLQSIIDAFAGWIEQNQPR</sequence>
<dbReference type="InterPro" id="IPR029039">
    <property type="entry name" value="Flavoprotein-like_sf"/>
</dbReference>
<dbReference type="GO" id="GO:0016655">
    <property type="term" value="F:oxidoreductase activity, acting on NAD(P)H, quinone or similar compound as acceptor"/>
    <property type="evidence" value="ECO:0007669"/>
    <property type="project" value="UniProtKB-ARBA"/>
</dbReference>
<evidence type="ECO:0000256" key="1">
    <source>
        <dbReference type="ARBA" id="ARBA00001917"/>
    </source>
</evidence>
<feature type="domain" description="NADPH-dependent FMN reductase-like" evidence="3">
    <location>
        <begin position="7"/>
        <end position="150"/>
    </location>
</feature>
<dbReference type="GO" id="GO:0010181">
    <property type="term" value="F:FMN binding"/>
    <property type="evidence" value="ECO:0007669"/>
    <property type="project" value="TreeGrafter"/>
</dbReference>
<organism evidence="4 5">
    <name type="scientific">Pseudomonas nitroreducens</name>
    <dbReference type="NCBI Taxonomy" id="46680"/>
    <lineage>
        <taxon>Bacteria</taxon>
        <taxon>Pseudomonadati</taxon>
        <taxon>Pseudomonadota</taxon>
        <taxon>Gammaproteobacteria</taxon>
        <taxon>Pseudomonadales</taxon>
        <taxon>Pseudomonadaceae</taxon>
        <taxon>Pseudomonas</taxon>
    </lineage>
</organism>
<dbReference type="Proteomes" id="UP000198145">
    <property type="component" value="Unassembled WGS sequence"/>
</dbReference>
<keyword evidence="2" id="KW-0288">FMN</keyword>
<dbReference type="RefSeq" id="WP_017520585.1">
    <property type="nucleotide sequence ID" value="NZ_CP189774.1"/>
</dbReference>
<dbReference type="Pfam" id="PF03358">
    <property type="entry name" value="FMN_red"/>
    <property type="match status" value="1"/>
</dbReference>
<accession>A0A246FHH7</accession>
<dbReference type="eggNOG" id="COG0431">
    <property type="taxonomic scope" value="Bacteria"/>
</dbReference>
<evidence type="ECO:0000313" key="5">
    <source>
        <dbReference type="Proteomes" id="UP000198145"/>
    </source>
</evidence>
<evidence type="ECO:0000256" key="2">
    <source>
        <dbReference type="ARBA" id="ARBA00022643"/>
    </source>
</evidence>
<dbReference type="InterPro" id="IPR050712">
    <property type="entry name" value="NAD(P)H-dep_reductase"/>
</dbReference>
<dbReference type="EMBL" id="NJBA01000001">
    <property type="protein sequence ID" value="OWP52870.1"/>
    <property type="molecule type" value="Genomic_DNA"/>
</dbReference>
<dbReference type="GO" id="GO:0005829">
    <property type="term" value="C:cytosol"/>
    <property type="evidence" value="ECO:0007669"/>
    <property type="project" value="TreeGrafter"/>
</dbReference>
<proteinExistence type="predicted"/>
<gene>
    <name evidence="4" type="ORF">CEG18_03230</name>
</gene>
<comment type="cofactor">
    <cofactor evidence="1">
        <name>FMN</name>
        <dbReference type="ChEBI" id="CHEBI:58210"/>
    </cofactor>
</comment>
<reference evidence="4 5" key="1">
    <citation type="submission" date="2017-06" db="EMBL/GenBank/DDBJ databases">
        <title>Draft genome of Pseudomonas nitroreducens DF05.</title>
        <authorList>
            <person name="Iyer R."/>
        </authorList>
    </citation>
    <scope>NUCLEOTIDE SEQUENCE [LARGE SCALE GENOMIC DNA]</scope>
    <source>
        <strain evidence="4 5">DF05</strain>
    </source>
</reference>
<evidence type="ECO:0000313" key="4">
    <source>
        <dbReference type="EMBL" id="OWP52870.1"/>
    </source>
</evidence>
<comment type="caution">
    <text evidence="4">The sequence shown here is derived from an EMBL/GenBank/DDBJ whole genome shotgun (WGS) entry which is preliminary data.</text>
</comment>
<dbReference type="Gene3D" id="3.40.50.360">
    <property type="match status" value="1"/>
</dbReference>
<protein>
    <submittedName>
        <fullName evidence="4">NADPH-dependent oxidoreductase</fullName>
    </submittedName>
</protein>
<dbReference type="PANTHER" id="PTHR30543:SF21">
    <property type="entry name" value="NAD(P)H-DEPENDENT FMN REDUCTASE LOT6"/>
    <property type="match status" value="1"/>
</dbReference>
<dbReference type="STRING" id="46680.GCA_000807755_04911"/>
<dbReference type="AlphaFoldDB" id="A0A246FHH7"/>
<keyword evidence="2" id="KW-0285">Flavoprotein</keyword>